<dbReference type="GO" id="GO:0008168">
    <property type="term" value="F:methyltransferase activity"/>
    <property type="evidence" value="ECO:0007669"/>
    <property type="project" value="UniProtKB-UniRule"/>
</dbReference>
<proteinExistence type="inferred from homology"/>
<evidence type="ECO:0000256" key="7">
    <source>
        <dbReference type="RuleBase" id="RU366043"/>
    </source>
</evidence>
<evidence type="ECO:0000256" key="4">
    <source>
        <dbReference type="ARBA" id="ARBA00022968"/>
    </source>
</evidence>
<dbReference type="InterPro" id="IPR004159">
    <property type="entry name" value="Put_SAM_MeTrfase"/>
</dbReference>
<dbReference type="PANTHER" id="PTHR10108">
    <property type="entry name" value="SAM-DEPENDENT METHYLTRANSFERASE"/>
    <property type="match status" value="1"/>
</dbReference>
<dbReference type="SUPFAM" id="SSF53335">
    <property type="entry name" value="S-adenosyl-L-methionine-dependent methyltransferases"/>
    <property type="match status" value="1"/>
</dbReference>
<protein>
    <recommendedName>
        <fullName evidence="7">Methyltransferase</fullName>
        <ecNumber evidence="7">2.1.1.-</ecNumber>
    </recommendedName>
</protein>
<keyword evidence="4 7" id="KW-0812">Transmembrane</keyword>
<dbReference type="EMBL" id="CACTIH010000025">
    <property type="protein sequence ID" value="CAA2935318.1"/>
    <property type="molecule type" value="Genomic_DNA"/>
</dbReference>
<evidence type="ECO:0000256" key="3">
    <source>
        <dbReference type="ARBA" id="ARBA00022603"/>
    </source>
</evidence>
<name>A0A8S0PA67_OLEEU</name>
<dbReference type="OrthoDB" id="1909352at2759"/>
<organism evidence="8 9">
    <name type="scientific">Olea europaea subsp. europaea</name>
    <dbReference type="NCBI Taxonomy" id="158383"/>
    <lineage>
        <taxon>Eukaryota</taxon>
        <taxon>Viridiplantae</taxon>
        <taxon>Streptophyta</taxon>
        <taxon>Embryophyta</taxon>
        <taxon>Tracheophyta</taxon>
        <taxon>Spermatophyta</taxon>
        <taxon>Magnoliopsida</taxon>
        <taxon>eudicotyledons</taxon>
        <taxon>Gunneridae</taxon>
        <taxon>Pentapetalae</taxon>
        <taxon>asterids</taxon>
        <taxon>lamiids</taxon>
        <taxon>Lamiales</taxon>
        <taxon>Oleaceae</taxon>
        <taxon>Oleeae</taxon>
        <taxon>Olea</taxon>
    </lineage>
</organism>
<dbReference type="GO" id="GO:0005768">
    <property type="term" value="C:endosome"/>
    <property type="evidence" value="ECO:0007669"/>
    <property type="project" value="TreeGrafter"/>
</dbReference>
<dbReference type="GO" id="GO:0032259">
    <property type="term" value="P:methylation"/>
    <property type="evidence" value="ECO:0007669"/>
    <property type="project" value="UniProtKB-KW"/>
</dbReference>
<evidence type="ECO:0000256" key="6">
    <source>
        <dbReference type="ARBA" id="ARBA00037847"/>
    </source>
</evidence>
<gene>
    <name evidence="8" type="ORF">OLEA9_A092922</name>
</gene>
<comment type="similarity">
    <text evidence="2 7">Belongs to the methyltransferase superfamily.</text>
</comment>
<dbReference type="Proteomes" id="UP000594638">
    <property type="component" value="Unassembled WGS sequence"/>
</dbReference>
<reference evidence="8 9" key="1">
    <citation type="submission" date="2019-12" db="EMBL/GenBank/DDBJ databases">
        <authorList>
            <person name="Alioto T."/>
            <person name="Alioto T."/>
            <person name="Gomez Garrido J."/>
        </authorList>
    </citation>
    <scope>NUCLEOTIDE SEQUENCE [LARGE SCALE GENOMIC DNA]</scope>
</reference>
<evidence type="ECO:0000256" key="5">
    <source>
        <dbReference type="ARBA" id="ARBA00023180"/>
    </source>
</evidence>
<keyword evidence="4 7" id="KW-0735">Signal-anchor</keyword>
<dbReference type="InterPro" id="IPR029063">
    <property type="entry name" value="SAM-dependent_MTases_sf"/>
</dbReference>
<evidence type="ECO:0000313" key="9">
    <source>
        <dbReference type="Proteomes" id="UP000594638"/>
    </source>
</evidence>
<comment type="subcellular location">
    <subcellularLocation>
        <location evidence="6">Endomembrane system</location>
        <topology evidence="6">Single-pass membrane protein</topology>
    </subcellularLocation>
    <subcellularLocation>
        <location evidence="1 7">Membrane</location>
        <topology evidence="1 7">Single-pass type II membrane protein</topology>
    </subcellularLocation>
</comment>
<accession>A0A8S0PA67</accession>
<dbReference type="GO" id="GO:0016020">
    <property type="term" value="C:membrane"/>
    <property type="evidence" value="ECO:0007669"/>
    <property type="project" value="UniProtKB-SubCell"/>
</dbReference>
<keyword evidence="5 7" id="KW-0325">Glycoprotein</keyword>
<keyword evidence="9" id="KW-1185">Reference proteome</keyword>
<evidence type="ECO:0000313" key="8">
    <source>
        <dbReference type="EMBL" id="CAA2935318.1"/>
    </source>
</evidence>
<dbReference type="EC" id="2.1.1.-" evidence="7"/>
<dbReference type="Gramene" id="OE9A092922T1">
    <property type="protein sequence ID" value="OE9A092922C1"/>
    <property type="gene ID" value="OE9A092922"/>
</dbReference>
<dbReference type="GO" id="GO:0005802">
    <property type="term" value="C:trans-Golgi network"/>
    <property type="evidence" value="ECO:0007669"/>
    <property type="project" value="TreeGrafter"/>
</dbReference>
<keyword evidence="7" id="KW-0808">Transferase</keyword>
<comment type="caution">
    <text evidence="8">The sequence shown here is derived from an EMBL/GenBank/DDBJ whole genome shotgun (WGS) entry which is preliminary data.</text>
</comment>
<evidence type="ECO:0000256" key="2">
    <source>
        <dbReference type="ARBA" id="ARBA00008361"/>
    </source>
</evidence>
<sequence length="122" mass="13634">MTCCWNEMRNVVTVLDVGCGVASFGAYLLKFDIFAISLAPSDLHQNQIQFALERGIPIYLGVLEQRDFLTQADLLNLHIVLVVELIGCGGMGSFFLNWIGFLDLEAIFPTRPLKLMHGMKKT</sequence>
<evidence type="ECO:0000256" key="1">
    <source>
        <dbReference type="ARBA" id="ARBA00004606"/>
    </source>
</evidence>
<dbReference type="Pfam" id="PF03141">
    <property type="entry name" value="Methyltransf_29"/>
    <property type="match status" value="1"/>
</dbReference>
<keyword evidence="3 7" id="KW-0489">Methyltransferase</keyword>
<dbReference type="PANTHER" id="PTHR10108:SF1120">
    <property type="entry name" value="METHYLTRANSFERASE PMT8-RELATED"/>
    <property type="match status" value="1"/>
</dbReference>
<dbReference type="AlphaFoldDB" id="A0A8S0PA67"/>